<sequence>MAPTVNASPRPTFANLIRSEIWFDDGNLLLIAGSAMFKVHRGQLQRHSEFFNTLFSLPQSRDQNLLDGCLWVELYDCPSDVLYFLKALYDGLYFKAPYANDFPALAAILRLSTKYFVEHLRQLCLARLSLDWPATLAGWDQRESAAIDKRGRYVPWLTCAHPILAMQLAIEQSIPSVFLAAMYDLSRYGPSKIQIGTRPLRLASDLLFSNLDAVAYNNQRITLSPELLCRTLKGREYSQKYLASFIERELQFRTPSEKCMNRSDEDNSSQACRDSFYYITLNVLRAVGGISSGRDADPLYTLLQAADMLTRMDFSDGQQLCGLKMCHACKVDFAGAVARAREEVWMLLPRWFGIPEVGARSSVKV</sequence>
<dbReference type="PROSITE" id="PS50097">
    <property type="entry name" value="BTB"/>
    <property type="match status" value="1"/>
</dbReference>
<dbReference type="HOGENOM" id="CLU_033082_1_2_1"/>
<name>A0A0C2T2T2_AMAMK</name>
<dbReference type="InterPro" id="IPR000210">
    <property type="entry name" value="BTB/POZ_dom"/>
</dbReference>
<accession>A0A0C2T2T2</accession>
<proteinExistence type="predicted"/>
<evidence type="ECO:0000259" key="1">
    <source>
        <dbReference type="PROSITE" id="PS50097"/>
    </source>
</evidence>
<dbReference type="Gene3D" id="3.30.710.10">
    <property type="entry name" value="Potassium Channel Kv1.1, Chain A"/>
    <property type="match status" value="1"/>
</dbReference>
<dbReference type="OrthoDB" id="3220652at2759"/>
<reference evidence="2 3" key="1">
    <citation type="submission" date="2014-04" db="EMBL/GenBank/DDBJ databases">
        <title>Evolutionary Origins and Diversification of the Mycorrhizal Mutualists.</title>
        <authorList>
            <consortium name="DOE Joint Genome Institute"/>
            <consortium name="Mycorrhizal Genomics Consortium"/>
            <person name="Kohler A."/>
            <person name="Kuo A."/>
            <person name="Nagy L.G."/>
            <person name="Floudas D."/>
            <person name="Copeland A."/>
            <person name="Barry K.W."/>
            <person name="Cichocki N."/>
            <person name="Veneault-Fourrey C."/>
            <person name="LaButti K."/>
            <person name="Lindquist E.A."/>
            <person name="Lipzen A."/>
            <person name="Lundell T."/>
            <person name="Morin E."/>
            <person name="Murat C."/>
            <person name="Riley R."/>
            <person name="Ohm R."/>
            <person name="Sun H."/>
            <person name="Tunlid A."/>
            <person name="Henrissat B."/>
            <person name="Grigoriev I.V."/>
            <person name="Hibbett D.S."/>
            <person name="Martin F."/>
        </authorList>
    </citation>
    <scope>NUCLEOTIDE SEQUENCE [LARGE SCALE GENOMIC DNA]</scope>
    <source>
        <strain evidence="2 3">Koide BX008</strain>
    </source>
</reference>
<protein>
    <recommendedName>
        <fullName evidence="1">BTB domain-containing protein</fullName>
    </recommendedName>
</protein>
<dbReference type="EMBL" id="KN818293">
    <property type="protein sequence ID" value="KIL60794.1"/>
    <property type="molecule type" value="Genomic_DNA"/>
</dbReference>
<organism evidence="2 3">
    <name type="scientific">Amanita muscaria (strain Koide BX008)</name>
    <dbReference type="NCBI Taxonomy" id="946122"/>
    <lineage>
        <taxon>Eukaryota</taxon>
        <taxon>Fungi</taxon>
        <taxon>Dikarya</taxon>
        <taxon>Basidiomycota</taxon>
        <taxon>Agaricomycotina</taxon>
        <taxon>Agaricomycetes</taxon>
        <taxon>Agaricomycetidae</taxon>
        <taxon>Agaricales</taxon>
        <taxon>Pluteineae</taxon>
        <taxon>Amanitaceae</taxon>
        <taxon>Amanita</taxon>
    </lineage>
</organism>
<dbReference type="Proteomes" id="UP000054549">
    <property type="component" value="Unassembled WGS sequence"/>
</dbReference>
<feature type="domain" description="BTB" evidence="1">
    <location>
        <begin position="26"/>
        <end position="91"/>
    </location>
</feature>
<dbReference type="SUPFAM" id="SSF54695">
    <property type="entry name" value="POZ domain"/>
    <property type="match status" value="1"/>
</dbReference>
<dbReference type="AlphaFoldDB" id="A0A0C2T2T2"/>
<dbReference type="InParanoid" id="A0A0C2T2T2"/>
<evidence type="ECO:0000313" key="3">
    <source>
        <dbReference type="Proteomes" id="UP000054549"/>
    </source>
</evidence>
<evidence type="ECO:0000313" key="2">
    <source>
        <dbReference type="EMBL" id="KIL60794.1"/>
    </source>
</evidence>
<dbReference type="InterPro" id="IPR011333">
    <property type="entry name" value="SKP1/BTB/POZ_sf"/>
</dbReference>
<gene>
    <name evidence="2" type="ORF">M378DRAFT_167772</name>
</gene>
<dbReference type="STRING" id="946122.A0A0C2T2T2"/>
<keyword evidence="3" id="KW-1185">Reference proteome</keyword>